<feature type="region of interest" description="Disordered" evidence="1">
    <location>
        <begin position="1"/>
        <end position="152"/>
    </location>
</feature>
<keyword evidence="3" id="KW-1185">Reference proteome</keyword>
<dbReference type="Proteomes" id="UP001432027">
    <property type="component" value="Unassembled WGS sequence"/>
</dbReference>
<evidence type="ECO:0000313" key="2">
    <source>
        <dbReference type="EMBL" id="GMS96201.1"/>
    </source>
</evidence>
<evidence type="ECO:0008006" key="4">
    <source>
        <dbReference type="Google" id="ProtNLM"/>
    </source>
</evidence>
<name>A0AAV5TPF3_9BILA</name>
<sequence length="253" mass="28606">PPQSARLFPPMGNHQTTSNRAPSEEPTPNKEEADTDCIVSPSRVFSPAKPSESLTRRLNNGGASDDGDRAERKKKKPAKPREKNTTGRKSVKQVNSSGRSSKSTTSKSSSRGKTTKKDEQLDPVEQEFRRAFRGEGREKARFISSAQESADVPTITGGTVKFETTQTAVNVLIPHYRTYKKKNRSKHDPWRRYGALKKLHQIGGWAFNQKDLKQPQDSRRTRRGVDKNRIKYYEIKKGEPFYTPPPINQPITK</sequence>
<feature type="compositionally biased region" description="Low complexity" evidence="1">
    <location>
        <begin position="96"/>
        <end position="112"/>
    </location>
</feature>
<dbReference type="EMBL" id="BTSX01000004">
    <property type="protein sequence ID" value="GMS96201.1"/>
    <property type="molecule type" value="Genomic_DNA"/>
</dbReference>
<evidence type="ECO:0000313" key="3">
    <source>
        <dbReference type="Proteomes" id="UP001432027"/>
    </source>
</evidence>
<comment type="caution">
    <text evidence="2">The sequence shown here is derived from an EMBL/GenBank/DDBJ whole genome shotgun (WGS) entry which is preliminary data.</text>
</comment>
<accession>A0AAV5TPF3</accession>
<dbReference type="AlphaFoldDB" id="A0AAV5TPF3"/>
<organism evidence="2 3">
    <name type="scientific">Pristionchus entomophagus</name>
    <dbReference type="NCBI Taxonomy" id="358040"/>
    <lineage>
        <taxon>Eukaryota</taxon>
        <taxon>Metazoa</taxon>
        <taxon>Ecdysozoa</taxon>
        <taxon>Nematoda</taxon>
        <taxon>Chromadorea</taxon>
        <taxon>Rhabditida</taxon>
        <taxon>Rhabditina</taxon>
        <taxon>Diplogasteromorpha</taxon>
        <taxon>Diplogasteroidea</taxon>
        <taxon>Neodiplogasteridae</taxon>
        <taxon>Pristionchus</taxon>
    </lineage>
</organism>
<gene>
    <name evidence="2" type="ORF">PENTCL1PPCAC_18376</name>
</gene>
<feature type="compositionally biased region" description="Basic and acidic residues" evidence="1">
    <location>
        <begin position="115"/>
        <end position="141"/>
    </location>
</feature>
<protein>
    <recommendedName>
        <fullName evidence="4">Ribosomal protein</fullName>
    </recommendedName>
</protein>
<feature type="compositionally biased region" description="Polar residues" evidence="1">
    <location>
        <begin position="52"/>
        <end position="62"/>
    </location>
</feature>
<evidence type="ECO:0000256" key="1">
    <source>
        <dbReference type="SAM" id="MobiDB-lite"/>
    </source>
</evidence>
<proteinExistence type="predicted"/>
<feature type="non-terminal residue" evidence="2">
    <location>
        <position position="1"/>
    </location>
</feature>
<feature type="non-terminal residue" evidence="2">
    <location>
        <position position="253"/>
    </location>
</feature>
<reference evidence="2" key="1">
    <citation type="submission" date="2023-10" db="EMBL/GenBank/DDBJ databases">
        <title>Genome assembly of Pristionchus species.</title>
        <authorList>
            <person name="Yoshida K."/>
            <person name="Sommer R.J."/>
        </authorList>
    </citation>
    <scope>NUCLEOTIDE SEQUENCE</scope>
    <source>
        <strain evidence="2">RS0144</strain>
    </source>
</reference>